<dbReference type="AlphaFoldDB" id="A0A0W0FKA9"/>
<keyword evidence="1" id="KW-0472">Membrane</keyword>
<feature type="transmembrane region" description="Helical" evidence="1">
    <location>
        <begin position="150"/>
        <end position="169"/>
    </location>
</feature>
<name>A0A0W0FKA9_MONRR</name>
<gene>
    <name evidence="3" type="ORF">WG66_10609</name>
</gene>
<comment type="caution">
    <text evidence="3">The sequence shown here is derived from an EMBL/GenBank/DDBJ whole genome shotgun (WGS) entry which is preliminary data.</text>
</comment>
<dbReference type="EMBL" id="LATX01001882">
    <property type="protein sequence ID" value="KTB36750.1"/>
    <property type="molecule type" value="Genomic_DNA"/>
</dbReference>
<organism evidence="3 4">
    <name type="scientific">Moniliophthora roreri</name>
    <name type="common">Frosty pod rot fungus</name>
    <name type="synonym">Monilia roreri</name>
    <dbReference type="NCBI Taxonomy" id="221103"/>
    <lineage>
        <taxon>Eukaryota</taxon>
        <taxon>Fungi</taxon>
        <taxon>Dikarya</taxon>
        <taxon>Basidiomycota</taxon>
        <taxon>Agaricomycotina</taxon>
        <taxon>Agaricomycetes</taxon>
        <taxon>Agaricomycetidae</taxon>
        <taxon>Agaricales</taxon>
        <taxon>Marasmiineae</taxon>
        <taxon>Marasmiaceae</taxon>
        <taxon>Moniliophthora</taxon>
    </lineage>
</organism>
<keyword evidence="1" id="KW-0812">Transmembrane</keyword>
<accession>A0A0W0FKA9</accession>
<feature type="chain" id="PRO_5006901861" evidence="2">
    <location>
        <begin position="19"/>
        <end position="170"/>
    </location>
</feature>
<evidence type="ECO:0000256" key="2">
    <source>
        <dbReference type="SAM" id="SignalP"/>
    </source>
</evidence>
<protein>
    <submittedName>
        <fullName evidence="3">Uncharacterized protein</fullName>
    </submittedName>
</protein>
<reference evidence="3 4" key="1">
    <citation type="submission" date="2015-12" db="EMBL/GenBank/DDBJ databases">
        <title>Draft genome sequence of Moniliophthora roreri, the causal agent of frosty pod rot of cacao.</title>
        <authorList>
            <person name="Aime M.C."/>
            <person name="Diaz-Valderrama J.R."/>
            <person name="Kijpornyongpan T."/>
            <person name="Phillips-Mora W."/>
        </authorList>
    </citation>
    <scope>NUCLEOTIDE SEQUENCE [LARGE SCALE GENOMIC DNA]</scope>
    <source>
        <strain evidence="3 4">MCA 2952</strain>
    </source>
</reference>
<keyword evidence="2" id="KW-0732">Signal</keyword>
<evidence type="ECO:0000313" key="3">
    <source>
        <dbReference type="EMBL" id="KTB36750.1"/>
    </source>
</evidence>
<sequence length="170" mass="18179">MKIFYSYIFALLVSLVFAQTDTVVDDNGQTVVEVVTTNARGVRTTAIISTIAEQTPTQITQNQGPIGAPPRTTAEGTPFLPTPFQYTTTINGVKTVIQDTFTPTLGFPTTVSTQIPATGTILDYSEWRNQFGATATNTASMPQRWSNEGLLAFLVAGLASLLGGAWVIVS</sequence>
<feature type="signal peptide" evidence="2">
    <location>
        <begin position="1"/>
        <end position="18"/>
    </location>
</feature>
<proteinExistence type="predicted"/>
<evidence type="ECO:0000313" key="4">
    <source>
        <dbReference type="Proteomes" id="UP000054988"/>
    </source>
</evidence>
<dbReference type="eggNOG" id="ENOG502RCAF">
    <property type="taxonomic scope" value="Eukaryota"/>
</dbReference>
<evidence type="ECO:0000256" key="1">
    <source>
        <dbReference type="SAM" id="Phobius"/>
    </source>
</evidence>
<keyword evidence="1" id="KW-1133">Transmembrane helix</keyword>
<dbReference type="Proteomes" id="UP000054988">
    <property type="component" value="Unassembled WGS sequence"/>
</dbReference>